<keyword evidence="3" id="KW-1185">Reference proteome</keyword>
<organism evidence="2 3">
    <name type="scientific">Albidovulum inexpectatum</name>
    <dbReference type="NCBI Taxonomy" id="196587"/>
    <lineage>
        <taxon>Bacteria</taxon>
        <taxon>Pseudomonadati</taxon>
        <taxon>Pseudomonadota</taxon>
        <taxon>Alphaproteobacteria</taxon>
        <taxon>Rhodobacterales</taxon>
        <taxon>Paracoccaceae</taxon>
        <taxon>Albidovulum</taxon>
    </lineage>
</organism>
<proteinExistence type="predicted"/>
<dbReference type="EMBL" id="PRDS01000007">
    <property type="protein sequence ID" value="PPB80037.1"/>
    <property type="molecule type" value="Genomic_DNA"/>
</dbReference>
<reference evidence="2 3" key="1">
    <citation type="submission" date="2018-01" db="EMBL/GenBank/DDBJ databases">
        <title>Genomic Encyclopedia of Archaeal and Bacterial Type Strains, Phase II (KMG-II): from individual species to whole genera.</title>
        <authorList>
            <person name="Goeker M."/>
        </authorList>
    </citation>
    <scope>NUCLEOTIDE SEQUENCE [LARGE SCALE GENOMIC DNA]</scope>
    <source>
        <strain evidence="2 3">DSM 12048</strain>
    </source>
</reference>
<dbReference type="InterPro" id="IPR018637">
    <property type="entry name" value="DUF2059"/>
</dbReference>
<dbReference type="Pfam" id="PF09832">
    <property type="entry name" value="DUF2059"/>
    <property type="match status" value="1"/>
</dbReference>
<feature type="domain" description="DUF2059" evidence="1">
    <location>
        <begin position="97"/>
        <end position="145"/>
    </location>
</feature>
<dbReference type="AlphaFoldDB" id="A0A2S5JEV9"/>
<dbReference type="Proteomes" id="UP000239736">
    <property type="component" value="Unassembled WGS sequence"/>
</dbReference>
<evidence type="ECO:0000313" key="2">
    <source>
        <dbReference type="EMBL" id="PPB80037.1"/>
    </source>
</evidence>
<accession>A0A2S5JEV9</accession>
<evidence type="ECO:0000259" key="1">
    <source>
        <dbReference type="Pfam" id="PF09832"/>
    </source>
</evidence>
<name>A0A2S5JEV9_9RHOB</name>
<gene>
    <name evidence="2" type="ORF">LV82_02321</name>
</gene>
<dbReference type="RefSeq" id="WP_170063409.1">
    <property type="nucleotide sequence ID" value="NZ_PRDS01000007.1"/>
</dbReference>
<evidence type="ECO:0000313" key="3">
    <source>
        <dbReference type="Proteomes" id="UP000239736"/>
    </source>
</evidence>
<sequence>MNPVTSRLPITRLLRGIVIVIGLVLVSATASPAGDERVARLAQAMRMDEVFAVMAKEGEDYGRQLEEEMFPARGGARWQEAVRGIYAPDRLLAGFMPAFESALAQPNVDIDAMIDFFESDLGQRIVTLEISARRALLDPAVDDAARLKLSEMREMSDPRMMLIEEFVSANDLVEANVIGAMNASYAFYQGLAESGALPPDMDEGQILSEIWGQEDDIRAEMDDWIHSYLLMAYAPLSDEDIRRYTELSRSRAGQDLNRALFAGFDAVFVEVSRQLGRAAGAILTGQDL</sequence>
<comment type="caution">
    <text evidence="2">The sequence shown here is derived from an EMBL/GenBank/DDBJ whole genome shotgun (WGS) entry which is preliminary data.</text>
</comment>
<protein>
    <submittedName>
        <fullName evidence="2">Uncharacterized protein DUF2059</fullName>
    </submittedName>
</protein>